<protein>
    <submittedName>
        <fullName evidence="1">Uncharacterized protein</fullName>
    </submittedName>
</protein>
<sequence length="648" mass="70313">MKKNIIALMIAASLMAGYMPVEVFATENNEIESFSSENKKYAHGVYNVSNSTLRVDSDAQSSARKYVTEESKITISEDGIKASLEFTEKNIMTNIRIKVNGEEVSYSQTETGDKSIEVEFNLNSLEDNIEVATVINLGFHVMDVSFRVLLDTANIDIAPDDNNENIGDNEQDSENTPDDSTETPDNNPNNTPNDENNNENIENNKDNDQNNNQNNTTPPNNDNSSNNKPNNNSNKPSSGNDIGQNSNTLGNGAGNTGANNNSSSIQAPTATQNTNTVIYKVQNGILSNSPIGYSAARAAVSSTSYIEVIDGVTYVTLGLSQLDVMTNVKVSVDGTNVNYETVRSNSSNNTKDIRFKVGSVNSKITLSAYITMSDMNISFGVDILENTMQQISKTEVNKSLGTASTLAVTSTNSSKNNNNTSSTSGNSSNNDSNSKSSTTGDKTSKSKTESNSELEEIEATEYFKKYTIENEVVSDSAVGKMMVKKYLNSTSTLEEIDGKYYLTLTFVGTSAMDNIKIMVNGKEVEYSMKNISDEDKGTSTFKFEIGSVNDEIKMSMLIVPINKTIEFGVSLLEDTMTLVEEGEVAKNEAEEDESAIQTLASLNTPSNDNGTSAFKTIIISTLTTMITTGILGGLAVIFLRNKKKNIKK</sequence>
<accession>A0ACD1BC66</accession>
<evidence type="ECO:0000313" key="2">
    <source>
        <dbReference type="Proteomes" id="UP000594603"/>
    </source>
</evidence>
<dbReference type="EMBL" id="CP051754">
    <property type="protein sequence ID" value="QPJ84968.1"/>
    <property type="molecule type" value="Genomic_DNA"/>
</dbReference>
<evidence type="ECO:0000313" key="1">
    <source>
        <dbReference type="EMBL" id="QPJ84968.1"/>
    </source>
</evidence>
<dbReference type="Proteomes" id="UP000594603">
    <property type="component" value="Chromosome"/>
</dbReference>
<proteinExistence type="predicted"/>
<reference evidence="1" key="1">
    <citation type="submission" date="2020-04" db="EMBL/GenBank/DDBJ databases">
        <title>A novel bacterium ('Candidatus Sarcina troglodytae' sp. nov.) linked to a protracted, uniformly lethal epizootic among sanctuary western chimpanzees (Pan troglodytes verus) in Sierra Leone.</title>
        <authorList>
            <person name="Owens L.A."/>
            <person name="Colitti B."/>
            <person name="Hirji I."/>
            <person name="Pizaro A."/>
            <person name="Jaffe J.E."/>
            <person name="Moittie S."/>
            <person name="Bishop-Lilly K.A."/>
            <person name="Estrella L.A."/>
            <person name="Voegtly L.J."/>
            <person name="Kuhn J.H."/>
            <person name="Suen G."/>
            <person name="Deblois C.L."/>
            <person name="Dunn C."/>
            <person name="Juan-Salles C."/>
            <person name="Goldberg T.L."/>
        </authorList>
    </citation>
    <scope>NUCLEOTIDE SEQUENCE</scope>
    <source>
        <strain evidence="1">JB2</strain>
    </source>
</reference>
<organism evidence="1 2">
    <name type="scientific">Candidatus Sarcina troglodytae</name>
    <dbReference type="NCBI Taxonomy" id="2726954"/>
    <lineage>
        <taxon>Bacteria</taxon>
        <taxon>Bacillati</taxon>
        <taxon>Bacillota</taxon>
        <taxon>Clostridia</taxon>
        <taxon>Eubacteriales</taxon>
        <taxon>Clostridiaceae</taxon>
        <taxon>Sarcina</taxon>
    </lineage>
</organism>
<gene>
    <name evidence="1" type="ORF">HH195_03180</name>
</gene>
<keyword evidence="2" id="KW-1185">Reference proteome</keyword>
<name>A0ACD1BC66_9CLOT</name>